<evidence type="ECO:0000313" key="3">
    <source>
        <dbReference type="EMBL" id="MBB4100832.1"/>
    </source>
</evidence>
<gene>
    <name evidence="3" type="ORF">GGR46_004421</name>
</gene>
<evidence type="ECO:0000313" key="4">
    <source>
        <dbReference type="Proteomes" id="UP000557392"/>
    </source>
</evidence>
<evidence type="ECO:0000256" key="1">
    <source>
        <dbReference type="SAM" id="MobiDB-lite"/>
    </source>
</evidence>
<keyword evidence="4" id="KW-1185">Reference proteome</keyword>
<dbReference type="EMBL" id="JACIEH010000004">
    <property type="protein sequence ID" value="MBB4100832.1"/>
    <property type="molecule type" value="Genomic_DNA"/>
</dbReference>
<organism evidence="3 4">
    <name type="scientific">Sphingomonas kyeonggiensis</name>
    <dbReference type="NCBI Taxonomy" id="1268553"/>
    <lineage>
        <taxon>Bacteria</taxon>
        <taxon>Pseudomonadati</taxon>
        <taxon>Pseudomonadota</taxon>
        <taxon>Alphaproteobacteria</taxon>
        <taxon>Sphingomonadales</taxon>
        <taxon>Sphingomonadaceae</taxon>
        <taxon>Sphingomonas</taxon>
    </lineage>
</organism>
<proteinExistence type="predicted"/>
<feature type="chain" id="PRO_5030558434" evidence="2">
    <location>
        <begin position="24"/>
        <end position="86"/>
    </location>
</feature>
<dbReference type="PROSITE" id="PS51257">
    <property type="entry name" value="PROKAR_LIPOPROTEIN"/>
    <property type="match status" value="1"/>
</dbReference>
<protein>
    <submittedName>
        <fullName evidence="3">Putative outer membrane protein</fullName>
    </submittedName>
</protein>
<name>A0A7W6JYM9_9SPHN</name>
<feature type="compositionally biased region" description="Gly residues" evidence="1">
    <location>
        <begin position="72"/>
        <end position="86"/>
    </location>
</feature>
<reference evidence="3 4" key="1">
    <citation type="submission" date="2020-08" db="EMBL/GenBank/DDBJ databases">
        <title>Genomic Encyclopedia of Type Strains, Phase IV (KMG-IV): sequencing the most valuable type-strain genomes for metagenomic binning, comparative biology and taxonomic classification.</title>
        <authorList>
            <person name="Goeker M."/>
        </authorList>
    </citation>
    <scope>NUCLEOTIDE SEQUENCE [LARGE SCALE GENOMIC DNA]</scope>
    <source>
        <strain evidence="3 4">DSM 101806</strain>
    </source>
</reference>
<keyword evidence="2" id="KW-0732">Signal</keyword>
<evidence type="ECO:0000256" key="2">
    <source>
        <dbReference type="SAM" id="SignalP"/>
    </source>
</evidence>
<accession>A0A7W6JYM9</accession>
<dbReference type="RefSeq" id="WP_184000198.1">
    <property type="nucleotide sequence ID" value="NZ_JACIEH010000004.1"/>
</dbReference>
<dbReference type="AlphaFoldDB" id="A0A7W6JYM9"/>
<feature type="region of interest" description="Disordered" evidence="1">
    <location>
        <begin position="59"/>
        <end position="86"/>
    </location>
</feature>
<feature type="signal peptide" evidence="2">
    <location>
        <begin position="1"/>
        <end position="23"/>
    </location>
</feature>
<comment type="caution">
    <text evidence="3">The sequence shown here is derived from an EMBL/GenBank/DDBJ whole genome shotgun (WGS) entry which is preliminary data.</text>
</comment>
<sequence>MRKIFLPLAAVALLGLSACGNKAKNEAAEANESVAGDSNTMGEAVSDVNAAENAAFGSAESNYDQAVPVGNTAGGAGSGDEGSGDE</sequence>
<dbReference type="Proteomes" id="UP000557392">
    <property type="component" value="Unassembled WGS sequence"/>
</dbReference>